<keyword evidence="3 7" id="KW-0235">DNA replication</keyword>
<dbReference type="AlphaFoldDB" id="A0A7D5XK83"/>
<comment type="similarity">
    <text evidence="1 7">Belongs to the activator 1 small subunits family. RfcL subfamily.</text>
</comment>
<name>A0A7D5XK83_FERL1</name>
<dbReference type="Pfam" id="PF21960">
    <property type="entry name" value="RCF1-5-like_lid"/>
    <property type="match status" value="1"/>
</dbReference>
<evidence type="ECO:0000256" key="6">
    <source>
        <dbReference type="ARBA" id="ARBA00032141"/>
    </source>
</evidence>
<protein>
    <recommendedName>
        <fullName evidence="2 7">Replication factor C large subunit</fullName>
        <shortName evidence="7">RFC large subunit</shortName>
    </recommendedName>
    <alternativeName>
        <fullName evidence="6 7">Clamp loader large subunit</fullName>
    </alternativeName>
</protein>
<evidence type="ECO:0000256" key="4">
    <source>
        <dbReference type="ARBA" id="ARBA00022741"/>
    </source>
</evidence>
<keyword evidence="5 7" id="KW-0067">ATP-binding</keyword>
<dbReference type="CDD" id="cd18140">
    <property type="entry name" value="HLD_clamp_RFC"/>
    <property type="match status" value="1"/>
</dbReference>
<dbReference type="CDD" id="cd00009">
    <property type="entry name" value="AAA"/>
    <property type="match status" value="1"/>
</dbReference>
<feature type="domain" description="AAA+ ATPase" evidence="8">
    <location>
        <begin position="37"/>
        <end position="158"/>
    </location>
</feature>
<dbReference type="InterPro" id="IPR023935">
    <property type="entry name" value="Rep_factor-C_lsu"/>
</dbReference>
<evidence type="ECO:0000256" key="1">
    <source>
        <dbReference type="ARBA" id="ARBA00006878"/>
    </source>
</evidence>
<keyword evidence="4 7" id="KW-0547">Nucleotide-binding</keyword>
<evidence type="ECO:0000256" key="3">
    <source>
        <dbReference type="ARBA" id="ARBA00022705"/>
    </source>
</evidence>
<dbReference type="Gene3D" id="1.10.8.60">
    <property type="match status" value="1"/>
</dbReference>
<gene>
    <name evidence="7" type="primary">rfcL</name>
    <name evidence="9" type="ORF">Sv326_1115</name>
</gene>
<dbReference type="InterPro" id="IPR027417">
    <property type="entry name" value="P-loop_NTPase"/>
</dbReference>
<evidence type="ECO:0000313" key="10">
    <source>
        <dbReference type="Proteomes" id="UP000510821"/>
    </source>
</evidence>
<dbReference type="PANTHER" id="PTHR23389">
    <property type="entry name" value="CHROMOSOME TRANSMISSION FIDELITY FACTOR 18"/>
    <property type="match status" value="1"/>
</dbReference>
<sequence length="406" mass="45513">MLWNDKYRPKTLEQFSGNPEAVEEVRKWAMDWERGKAGKPILLHGSPGVGKSTLAYALAVSMGWPVIEMNASDLRDEESVRRIVGEASASNTLFGGRKLILIDEVDGLQRSDRGGSKAILEIARGTSQPVILTANNVWKPALASLRSACTVLPMRKVNSRTIASLLKKIAEHEKLSVSEEVVTNIASSSSGDLRSAINDMQALGEGEVGAAEVIGHRDRERNIFDSVRAVFKAMEYKEAREVMWGVDDREMFVRWIEENIPLEYEKGCDVANAFERLSRADVFDGRIMRRQYWGFLRYSSDLATAGVALAKEEPYHKFVKYQFPKIIRALGSSRGERALRKSIGTKVGRKCHVSSKDAISLFIPLLKLLCKESGNVERVQEYFGFDDEEMEYVGGRKAASRTRRTK</sequence>
<dbReference type="InterPro" id="IPR003593">
    <property type="entry name" value="AAA+_ATPase"/>
</dbReference>
<dbReference type="EMBL" id="CP058998">
    <property type="protein sequence ID" value="QLJ53290.1"/>
    <property type="molecule type" value="Genomic_DNA"/>
</dbReference>
<dbReference type="Gene3D" id="3.40.50.300">
    <property type="entry name" value="P-loop containing nucleotide triphosphate hydrolases"/>
    <property type="match status" value="1"/>
</dbReference>
<comment type="function">
    <text evidence="7">Part of the RFC clamp loader complex which loads the PCNA sliding clamp onto DNA.</text>
</comment>
<evidence type="ECO:0000259" key="8">
    <source>
        <dbReference type="SMART" id="SM00382"/>
    </source>
</evidence>
<comment type="caution">
    <text evidence="7">Lacks conserved residue(s) required for the propagation of feature annotation.</text>
</comment>
<dbReference type="GO" id="GO:0006260">
    <property type="term" value="P:DNA replication"/>
    <property type="evidence" value="ECO:0007669"/>
    <property type="project" value="UniProtKB-UniRule"/>
</dbReference>
<evidence type="ECO:0000313" key="9">
    <source>
        <dbReference type="EMBL" id="QLJ53290.1"/>
    </source>
</evidence>
<dbReference type="PANTHER" id="PTHR23389:SF6">
    <property type="entry name" value="REPLICATION FACTOR C SUBUNIT 1"/>
    <property type="match status" value="1"/>
</dbReference>
<evidence type="ECO:0000256" key="5">
    <source>
        <dbReference type="ARBA" id="ARBA00022840"/>
    </source>
</evidence>
<dbReference type="HAMAP" id="MF_01508">
    <property type="entry name" value="RfcL"/>
    <property type="match status" value="1"/>
</dbReference>
<dbReference type="Proteomes" id="UP000510821">
    <property type="component" value="Chromosome"/>
</dbReference>
<dbReference type="Pfam" id="PF00004">
    <property type="entry name" value="AAA"/>
    <property type="match status" value="1"/>
</dbReference>
<dbReference type="GO" id="GO:0005524">
    <property type="term" value="F:ATP binding"/>
    <property type="evidence" value="ECO:0007669"/>
    <property type="project" value="UniProtKB-UniRule"/>
</dbReference>
<dbReference type="InterPro" id="IPR047854">
    <property type="entry name" value="RFC_lid"/>
</dbReference>
<dbReference type="InterPro" id="IPR003959">
    <property type="entry name" value="ATPase_AAA_core"/>
</dbReference>
<dbReference type="KEGG" id="flt:Sv326_1115"/>
<dbReference type="GO" id="GO:0016887">
    <property type="term" value="F:ATP hydrolysis activity"/>
    <property type="evidence" value="ECO:0007669"/>
    <property type="project" value="InterPro"/>
</dbReference>
<reference evidence="10" key="1">
    <citation type="submission" date="2020-07" db="EMBL/GenBank/DDBJ databases">
        <title>Metabolic diversity and evolutionary history of the archaeal phylum ###Micrarchaeota### uncovered from a freshwater lake metagenome.</title>
        <authorList>
            <person name="Kadnikov V.V."/>
            <person name="Savvichev A.S."/>
            <person name="Mardanov A.V."/>
            <person name="Beletsky A.V."/>
            <person name="Chupakov A.V."/>
            <person name="Kokryatskaya N.M."/>
            <person name="Pimenov N.V."/>
            <person name="Ravin N.V."/>
        </authorList>
    </citation>
    <scope>NUCLEOTIDE SEQUENCE [LARGE SCALE GENOMIC DNA]</scope>
</reference>
<dbReference type="SUPFAM" id="SSF52540">
    <property type="entry name" value="P-loop containing nucleoside triphosphate hydrolases"/>
    <property type="match status" value="1"/>
</dbReference>
<dbReference type="SMART" id="SM00382">
    <property type="entry name" value="AAA"/>
    <property type="match status" value="1"/>
</dbReference>
<dbReference type="NCBIfam" id="NF003229">
    <property type="entry name" value="PRK04195.1-5"/>
    <property type="match status" value="1"/>
</dbReference>
<organism evidence="9 10">
    <name type="scientific">Fermentimicrarchaeum limneticum</name>
    <dbReference type="NCBI Taxonomy" id="2795018"/>
    <lineage>
        <taxon>Archaea</taxon>
        <taxon>Candidatus Micrarchaeota</taxon>
        <taxon>Candidatus Fermentimicrarchaeales</taxon>
        <taxon>Candidatus Fermentimicrarchaeaceae</taxon>
        <taxon>Candidatus Fermentimicrarchaeum</taxon>
    </lineage>
</organism>
<accession>A0A7D5XK83</accession>
<evidence type="ECO:0000256" key="7">
    <source>
        <dbReference type="HAMAP-Rule" id="MF_01508"/>
    </source>
</evidence>
<comment type="subunit">
    <text evidence="7">Heteromultimer composed of small subunits (RfcS) and large subunits (RfcL).</text>
</comment>
<evidence type="ECO:0000256" key="2">
    <source>
        <dbReference type="ARBA" id="ARBA00014793"/>
    </source>
</evidence>
<dbReference type="GO" id="GO:0003689">
    <property type="term" value="F:DNA clamp loader activity"/>
    <property type="evidence" value="ECO:0007669"/>
    <property type="project" value="UniProtKB-UniRule"/>
</dbReference>
<proteinExistence type="inferred from homology"/>